<dbReference type="Proteomes" id="UP000007266">
    <property type="component" value="Linkage group 4"/>
</dbReference>
<dbReference type="EMBL" id="KQ971338">
    <property type="protein sequence ID" value="KYB28142.1"/>
    <property type="molecule type" value="Genomic_DNA"/>
</dbReference>
<feature type="compositionally biased region" description="Polar residues" evidence="1">
    <location>
        <begin position="1"/>
        <end position="16"/>
    </location>
</feature>
<name>A0A139WJP5_TRICA</name>
<proteinExistence type="predicted"/>
<sequence length="39" mass="4616">MGPFRPSSQQFDSQHNIVPFRRRLRPRPNPPTARAKDRT</sequence>
<evidence type="ECO:0000256" key="1">
    <source>
        <dbReference type="SAM" id="MobiDB-lite"/>
    </source>
</evidence>
<protein>
    <submittedName>
        <fullName evidence="2">Uncharacterized protein</fullName>
    </submittedName>
</protein>
<reference evidence="2 3" key="2">
    <citation type="journal article" date="2010" name="Nucleic Acids Res.">
        <title>BeetleBase in 2010: revisions to provide comprehensive genomic information for Tribolium castaneum.</title>
        <authorList>
            <person name="Kim H.S."/>
            <person name="Murphy T."/>
            <person name="Xia J."/>
            <person name="Caragea D."/>
            <person name="Park Y."/>
            <person name="Beeman R.W."/>
            <person name="Lorenzen M.D."/>
            <person name="Butcher S."/>
            <person name="Manak J.R."/>
            <person name="Brown S.J."/>
        </authorList>
    </citation>
    <scope>GENOME REANNOTATION</scope>
    <source>
        <strain evidence="2 3">Georgia GA2</strain>
    </source>
</reference>
<feature type="region of interest" description="Disordered" evidence="1">
    <location>
        <begin position="1"/>
        <end position="39"/>
    </location>
</feature>
<evidence type="ECO:0000313" key="3">
    <source>
        <dbReference type="Proteomes" id="UP000007266"/>
    </source>
</evidence>
<keyword evidence="3" id="KW-1185">Reference proteome</keyword>
<dbReference type="AlphaFoldDB" id="A0A139WJP5"/>
<accession>A0A139WJP5</accession>
<evidence type="ECO:0000313" key="2">
    <source>
        <dbReference type="EMBL" id="KYB28142.1"/>
    </source>
</evidence>
<gene>
    <name evidence="2" type="primary">AUGUSTUS-3.0.2_32899</name>
    <name evidence="2" type="ORF">TcasGA2_TC032899</name>
</gene>
<organism evidence="2 3">
    <name type="scientific">Tribolium castaneum</name>
    <name type="common">Red flour beetle</name>
    <dbReference type="NCBI Taxonomy" id="7070"/>
    <lineage>
        <taxon>Eukaryota</taxon>
        <taxon>Metazoa</taxon>
        <taxon>Ecdysozoa</taxon>
        <taxon>Arthropoda</taxon>
        <taxon>Hexapoda</taxon>
        <taxon>Insecta</taxon>
        <taxon>Pterygota</taxon>
        <taxon>Neoptera</taxon>
        <taxon>Endopterygota</taxon>
        <taxon>Coleoptera</taxon>
        <taxon>Polyphaga</taxon>
        <taxon>Cucujiformia</taxon>
        <taxon>Tenebrionidae</taxon>
        <taxon>Tenebrionidae incertae sedis</taxon>
        <taxon>Tribolium</taxon>
    </lineage>
</organism>
<reference evidence="2 3" key="1">
    <citation type="journal article" date="2008" name="Nature">
        <title>The genome of the model beetle and pest Tribolium castaneum.</title>
        <authorList>
            <consortium name="Tribolium Genome Sequencing Consortium"/>
            <person name="Richards S."/>
            <person name="Gibbs R.A."/>
            <person name="Weinstock G.M."/>
            <person name="Brown S.J."/>
            <person name="Denell R."/>
            <person name="Beeman R.W."/>
            <person name="Gibbs R."/>
            <person name="Beeman R.W."/>
            <person name="Brown S.J."/>
            <person name="Bucher G."/>
            <person name="Friedrich M."/>
            <person name="Grimmelikhuijzen C.J."/>
            <person name="Klingler M."/>
            <person name="Lorenzen M."/>
            <person name="Richards S."/>
            <person name="Roth S."/>
            <person name="Schroder R."/>
            <person name="Tautz D."/>
            <person name="Zdobnov E.M."/>
            <person name="Muzny D."/>
            <person name="Gibbs R.A."/>
            <person name="Weinstock G.M."/>
            <person name="Attaway T."/>
            <person name="Bell S."/>
            <person name="Buhay C.J."/>
            <person name="Chandrabose M.N."/>
            <person name="Chavez D."/>
            <person name="Clerk-Blankenburg K.P."/>
            <person name="Cree A."/>
            <person name="Dao M."/>
            <person name="Davis C."/>
            <person name="Chacko J."/>
            <person name="Dinh H."/>
            <person name="Dugan-Rocha S."/>
            <person name="Fowler G."/>
            <person name="Garner T.T."/>
            <person name="Garnes J."/>
            <person name="Gnirke A."/>
            <person name="Hawes A."/>
            <person name="Hernandez J."/>
            <person name="Hines S."/>
            <person name="Holder M."/>
            <person name="Hume J."/>
            <person name="Jhangiani S.N."/>
            <person name="Joshi V."/>
            <person name="Khan Z.M."/>
            <person name="Jackson L."/>
            <person name="Kovar C."/>
            <person name="Kowis A."/>
            <person name="Lee S."/>
            <person name="Lewis L.R."/>
            <person name="Margolis J."/>
            <person name="Morgan M."/>
            <person name="Nazareth L.V."/>
            <person name="Nguyen N."/>
            <person name="Okwuonu G."/>
            <person name="Parker D."/>
            <person name="Richards S."/>
            <person name="Ruiz S.J."/>
            <person name="Santibanez J."/>
            <person name="Savard J."/>
            <person name="Scherer S.E."/>
            <person name="Schneider B."/>
            <person name="Sodergren E."/>
            <person name="Tautz D."/>
            <person name="Vattahil S."/>
            <person name="Villasana D."/>
            <person name="White C.S."/>
            <person name="Wright R."/>
            <person name="Park Y."/>
            <person name="Beeman R.W."/>
            <person name="Lord J."/>
            <person name="Oppert B."/>
            <person name="Lorenzen M."/>
            <person name="Brown S."/>
            <person name="Wang L."/>
            <person name="Savard J."/>
            <person name="Tautz D."/>
            <person name="Richards S."/>
            <person name="Weinstock G."/>
            <person name="Gibbs R.A."/>
            <person name="Liu Y."/>
            <person name="Worley K."/>
            <person name="Weinstock G."/>
            <person name="Elsik C.G."/>
            <person name="Reese J.T."/>
            <person name="Elhaik E."/>
            <person name="Landan G."/>
            <person name="Graur D."/>
            <person name="Arensburger P."/>
            <person name="Atkinson P."/>
            <person name="Beeman R.W."/>
            <person name="Beidler J."/>
            <person name="Brown S.J."/>
            <person name="Demuth J.P."/>
            <person name="Drury D.W."/>
            <person name="Du Y.Z."/>
            <person name="Fujiwara H."/>
            <person name="Lorenzen M."/>
            <person name="Maselli V."/>
            <person name="Osanai M."/>
            <person name="Park Y."/>
            <person name="Robertson H.M."/>
            <person name="Tu Z."/>
            <person name="Wang J.J."/>
            <person name="Wang S."/>
            <person name="Richards S."/>
            <person name="Song H."/>
            <person name="Zhang L."/>
            <person name="Sodergren E."/>
            <person name="Werner D."/>
            <person name="Stanke M."/>
            <person name="Morgenstern B."/>
            <person name="Solovyev V."/>
            <person name="Kosarev P."/>
            <person name="Brown G."/>
            <person name="Chen H.C."/>
            <person name="Ermolaeva O."/>
            <person name="Hlavina W."/>
            <person name="Kapustin Y."/>
            <person name="Kiryutin B."/>
            <person name="Kitts P."/>
            <person name="Maglott D."/>
            <person name="Pruitt K."/>
            <person name="Sapojnikov V."/>
            <person name="Souvorov A."/>
            <person name="Mackey A.J."/>
            <person name="Waterhouse R.M."/>
            <person name="Wyder S."/>
            <person name="Zdobnov E.M."/>
            <person name="Zdobnov E.M."/>
            <person name="Wyder S."/>
            <person name="Kriventseva E.V."/>
            <person name="Kadowaki T."/>
            <person name="Bork P."/>
            <person name="Aranda M."/>
            <person name="Bao R."/>
            <person name="Beermann A."/>
            <person name="Berns N."/>
            <person name="Bolognesi R."/>
            <person name="Bonneton F."/>
            <person name="Bopp D."/>
            <person name="Brown S.J."/>
            <person name="Bucher G."/>
            <person name="Butts T."/>
            <person name="Chaumot A."/>
            <person name="Denell R.E."/>
            <person name="Ferrier D.E."/>
            <person name="Friedrich M."/>
            <person name="Gordon C.M."/>
            <person name="Jindra M."/>
            <person name="Klingler M."/>
            <person name="Lan Q."/>
            <person name="Lattorff H.M."/>
            <person name="Laudet V."/>
            <person name="von Levetsow C."/>
            <person name="Liu Z."/>
            <person name="Lutz R."/>
            <person name="Lynch J.A."/>
            <person name="da Fonseca R.N."/>
            <person name="Posnien N."/>
            <person name="Reuter R."/>
            <person name="Roth S."/>
            <person name="Savard J."/>
            <person name="Schinko J.B."/>
            <person name="Schmitt C."/>
            <person name="Schoppmeier M."/>
            <person name="Schroder R."/>
            <person name="Shippy T.D."/>
            <person name="Simonnet F."/>
            <person name="Marques-Souza H."/>
            <person name="Tautz D."/>
            <person name="Tomoyasu Y."/>
            <person name="Trauner J."/>
            <person name="Van der Zee M."/>
            <person name="Vervoort M."/>
            <person name="Wittkopp N."/>
            <person name="Wimmer E.A."/>
            <person name="Yang X."/>
            <person name="Jones A.K."/>
            <person name="Sattelle D.B."/>
            <person name="Ebert P.R."/>
            <person name="Nelson D."/>
            <person name="Scott J.G."/>
            <person name="Beeman R.W."/>
            <person name="Muthukrishnan S."/>
            <person name="Kramer K.J."/>
            <person name="Arakane Y."/>
            <person name="Beeman R.W."/>
            <person name="Zhu Q."/>
            <person name="Hogenkamp D."/>
            <person name="Dixit R."/>
            <person name="Oppert B."/>
            <person name="Jiang H."/>
            <person name="Zou Z."/>
            <person name="Marshall J."/>
            <person name="Elpidina E."/>
            <person name="Vinokurov K."/>
            <person name="Oppert C."/>
            <person name="Zou Z."/>
            <person name="Evans J."/>
            <person name="Lu Z."/>
            <person name="Zhao P."/>
            <person name="Sumathipala N."/>
            <person name="Altincicek B."/>
            <person name="Vilcinskas A."/>
            <person name="Williams M."/>
            <person name="Hultmark D."/>
            <person name="Hetru C."/>
            <person name="Jiang H."/>
            <person name="Grimmelikhuijzen C.J."/>
            <person name="Hauser F."/>
            <person name="Cazzamali G."/>
            <person name="Williamson M."/>
            <person name="Park Y."/>
            <person name="Li B."/>
            <person name="Tanaka Y."/>
            <person name="Predel R."/>
            <person name="Neupert S."/>
            <person name="Schachtner J."/>
            <person name="Verleyen P."/>
            <person name="Raible F."/>
            <person name="Bork P."/>
            <person name="Friedrich M."/>
            <person name="Walden K.K."/>
            <person name="Robertson H.M."/>
            <person name="Angeli S."/>
            <person name="Foret S."/>
            <person name="Bucher G."/>
            <person name="Schuetz S."/>
            <person name="Maleszka R."/>
            <person name="Wimmer E.A."/>
            <person name="Beeman R.W."/>
            <person name="Lorenzen M."/>
            <person name="Tomoyasu Y."/>
            <person name="Miller S.C."/>
            <person name="Grossmann D."/>
            <person name="Bucher G."/>
        </authorList>
    </citation>
    <scope>NUCLEOTIDE SEQUENCE [LARGE SCALE GENOMIC DNA]</scope>
    <source>
        <strain evidence="2 3">Georgia GA2</strain>
    </source>
</reference>
<dbReference type="InParanoid" id="A0A139WJP5"/>